<name>A0A137NQ72_CONC2</name>
<dbReference type="EMBL" id="KQ965084">
    <property type="protein sequence ID" value="KXN64896.1"/>
    <property type="molecule type" value="Genomic_DNA"/>
</dbReference>
<dbReference type="InterPro" id="IPR025256">
    <property type="entry name" value="TM7S3/TM198-like_dom"/>
</dbReference>
<sequence>MIITSAEDADLTTYTLFVSAIVGGVFYGAISVYWVKVGIYTTGFSFLAEVSSMIVYFINYEHLALFLTPAIVLGICGIVLTYKYMNEMIIISSSFMGSQLFIQGVAFLASVGYFFNISLNPESEYSVGAFWGMFVASLVLTGLGIGFQLYQFGKIEYLPKDTKTAEDYMMS</sequence>
<evidence type="ECO:0000313" key="7">
    <source>
        <dbReference type="EMBL" id="KXN64896.1"/>
    </source>
</evidence>
<feature type="transmembrane region" description="Helical" evidence="5">
    <location>
        <begin position="94"/>
        <end position="115"/>
    </location>
</feature>
<keyword evidence="3 5" id="KW-1133">Transmembrane helix</keyword>
<feature type="transmembrane region" description="Helical" evidence="5">
    <location>
        <begin position="64"/>
        <end position="82"/>
    </location>
</feature>
<organism evidence="7 8">
    <name type="scientific">Conidiobolus coronatus (strain ATCC 28846 / CBS 209.66 / NRRL 28638)</name>
    <name type="common">Delacroixia coronata</name>
    <dbReference type="NCBI Taxonomy" id="796925"/>
    <lineage>
        <taxon>Eukaryota</taxon>
        <taxon>Fungi</taxon>
        <taxon>Fungi incertae sedis</taxon>
        <taxon>Zoopagomycota</taxon>
        <taxon>Entomophthoromycotina</taxon>
        <taxon>Entomophthoromycetes</taxon>
        <taxon>Entomophthorales</taxon>
        <taxon>Ancylistaceae</taxon>
        <taxon>Conidiobolus</taxon>
    </lineage>
</organism>
<gene>
    <name evidence="7" type="ORF">CONCODRAFT_80901</name>
</gene>
<evidence type="ECO:0000256" key="5">
    <source>
        <dbReference type="SAM" id="Phobius"/>
    </source>
</evidence>
<dbReference type="AlphaFoldDB" id="A0A137NQ72"/>
<comment type="subcellular location">
    <subcellularLocation>
        <location evidence="1">Membrane</location>
        <topology evidence="1">Multi-pass membrane protein</topology>
    </subcellularLocation>
</comment>
<evidence type="ECO:0000256" key="4">
    <source>
        <dbReference type="ARBA" id="ARBA00023136"/>
    </source>
</evidence>
<keyword evidence="2 5" id="KW-0812">Transmembrane</keyword>
<keyword evidence="4 5" id="KW-0472">Membrane</keyword>
<evidence type="ECO:0000256" key="3">
    <source>
        <dbReference type="ARBA" id="ARBA00022989"/>
    </source>
</evidence>
<evidence type="ECO:0000259" key="6">
    <source>
        <dbReference type="Pfam" id="PF13886"/>
    </source>
</evidence>
<feature type="transmembrane region" description="Helical" evidence="5">
    <location>
        <begin position="37"/>
        <end position="58"/>
    </location>
</feature>
<reference evidence="7 8" key="1">
    <citation type="journal article" date="2015" name="Genome Biol. Evol.">
        <title>Phylogenomic analyses indicate that early fungi evolved digesting cell walls of algal ancestors of land plants.</title>
        <authorList>
            <person name="Chang Y."/>
            <person name="Wang S."/>
            <person name="Sekimoto S."/>
            <person name="Aerts A.L."/>
            <person name="Choi C."/>
            <person name="Clum A."/>
            <person name="LaButti K.M."/>
            <person name="Lindquist E.A."/>
            <person name="Yee Ngan C."/>
            <person name="Ohm R.A."/>
            <person name="Salamov A.A."/>
            <person name="Grigoriev I.V."/>
            <person name="Spatafora J.W."/>
            <person name="Berbee M.L."/>
        </authorList>
    </citation>
    <scope>NUCLEOTIDE SEQUENCE [LARGE SCALE GENOMIC DNA]</scope>
    <source>
        <strain evidence="7 8">NRRL 28638</strain>
    </source>
</reference>
<feature type="transmembrane region" description="Helical" evidence="5">
    <location>
        <begin position="127"/>
        <end position="150"/>
    </location>
</feature>
<evidence type="ECO:0000313" key="8">
    <source>
        <dbReference type="Proteomes" id="UP000070444"/>
    </source>
</evidence>
<evidence type="ECO:0000256" key="2">
    <source>
        <dbReference type="ARBA" id="ARBA00022692"/>
    </source>
</evidence>
<protein>
    <recommendedName>
        <fullName evidence="6">TM7S3/TM198-like domain-containing protein</fullName>
    </recommendedName>
</protein>
<dbReference type="Proteomes" id="UP000070444">
    <property type="component" value="Unassembled WGS sequence"/>
</dbReference>
<dbReference type="GO" id="GO:0016020">
    <property type="term" value="C:membrane"/>
    <property type="evidence" value="ECO:0007669"/>
    <property type="project" value="UniProtKB-SubCell"/>
</dbReference>
<keyword evidence="8" id="KW-1185">Reference proteome</keyword>
<feature type="transmembrane region" description="Helical" evidence="5">
    <location>
        <begin position="12"/>
        <end position="30"/>
    </location>
</feature>
<feature type="domain" description="TM7S3/TM198-like" evidence="6">
    <location>
        <begin position="8"/>
        <end position="148"/>
    </location>
</feature>
<evidence type="ECO:0000256" key="1">
    <source>
        <dbReference type="ARBA" id="ARBA00004141"/>
    </source>
</evidence>
<accession>A0A137NQ72</accession>
<dbReference type="Pfam" id="PF13886">
    <property type="entry name" value="TM7S3_TM198"/>
    <property type="match status" value="1"/>
</dbReference>
<proteinExistence type="predicted"/>